<organism evidence="3 4">
    <name type="scientific">Haemaphysalis longicornis</name>
    <name type="common">Bush tick</name>
    <dbReference type="NCBI Taxonomy" id="44386"/>
    <lineage>
        <taxon>Eukaryota</taxon>
        <taxon>Metazoa</taxon>
        <taxon>Ecdysozoa</taxon>
        <taxon>Arthropoda</taxon>
        <taxon>Chelicerata</taxon>
        <taxon>Arachnida</taxon>
        <taxon>Acari</taxon>
        <taxon>Parasitiformes</taxon>
        <taxon>Ixodida</taxon>
        <taxon>Ixodoidea</taxon>
        <taxon>Ixodidae</taxon>
        <taxon>Haemaphysalinae</taxon>
        <taxon>Haemaphysalis</taxon>
    </lineage>
</organism>
<dbReference type="PANTHER" id="PTHR24252:SF7">
    <property type="entry name" value="HYALIN"/>
    <property type="match status" value="1"/>
</dbReference>
<dbReference type="Proteomes" id="UP000821853">
    <property type="component" value="Chromosome 2"/>
</dbReference>
<protein>
    <recommendedName>
        <fullName evidence="2">Peptidase S1 domain-containing protein</fullName>
    </recommendedName>
</protein>
<keyword evidence="1" id="KW-1015">Disulfide bond</keyword>
<dbReference type="Gene3D" id="2.40.10.10">
    <property type="entry name" value="Trypsin-like serine proteases"/>
    <property type="match status" value="1"/>
</dbReference>
<dbReference type="Pfam" id="PF00089">
    <property type="entry name" value="Trypsin"/>
    <property type="match status" value="1"/>
</dbReference>
<evidence type="ECO:0000256" key="1">
    <source>
        <dbReference type="ARBA" id="ARBA00023157"/>
    </source>
</evidence>
<dbReference type="PROSITE" id="PS50240">
    <property type="entry name" value="TRYPSIN_DOM"/>
    <property type="match status" value="1"/>
</dbReference>
<reference evidence="3 4" key="1">
    <citation type="journal article" date="2020" name="Cell">
        <title>Large-Scale Comparative Analyses of Tick Genomes Elucidate Their Genetic Diversity and Vector Capacities.</title>
        <authorList>
            <consortium name="Tick Genome and Microbiome Consortium (TIGMIC)"/>
            <person name="Jia N."/>
            <person name="Wang J."/>
            <person name="Shi W."/>
            <person name="Du L."/>
            <person name="Sun Y."/>
            <person name="Zhan W."/>
            <person name="Jiang J.F."/>
            <person name="Wang Q."/>
            <person name="Zhang B."/>
            <person name="Ji P."/>
            <person name="Bell-Sakyi L."/>
            <person name="Cui X.M."/>
            <person name="Yuan T.T."/>
            <person name="Jiang B.G."/>
            <person name="Yang W.F."/>
            <person name="Lam T.T."/>
            <person name="Chang Q.C."/>
            <person name="Ding S.J."/>
            <person name="Wang X.J."/>
            <person name="Zhu J.G."/>
            <person name="Ruan X.D."/>
            <person name="Zhao L."/>
            <person name="Wei J.T."/>
            <person name="Ye R.Z."/>
            <person name="Que T.C."/>
            <person name="Du C.H."/>
            <person name="Zhou Y.H."/>
            <person name="Cheng J.X."/>
            <person name="Dai P.F."/>
            <person name="Guo W.B."/>
            <person name="Han X.H."/>
            <person name="Huang E.J."/>
            <person name="Li L.F."/>
            <person name="Wei W."/>
            <person name="Gao Y.C."/>
            <person name="Liu J.Z."/>
            <person name="Shao H.Z."/>
            <person name="Wang X."/>
            <person name="Wang C.C."/>
            <person name="Yang T.C."/>
            <person name="Huo Q.B."/>
            <person name="Li W."/>
            <person name="Chen H.Y."/>
            <person name="Chen S.E."/>
            <person name="Zhou L.G."/>
            <person name="Ni X.B."/>
            <person name="Tian J.H."/>
            <person name="Sheng Y."/>
            <person name="Liu T."/>
            <person name="Pan Y.S."/>
            <person name="Xia L.Y."/>
            <person name="Li J."/>
            <person name="Zhao F."/>
            <person name="Cao W.C."/>
        </authorList>
    </citation>
    <scope>NUCLEOTIDE SEQUENCE [LARGE SCALE GENOMIC DNA]</scope>
    <source>
        <strain evidence="3">HaeL-2018</strain>
    </source>
</reference>
<name>A0A9J6FRD2_HAELO</name>
<gene>
    <name evidence="3" type="ORF">HPB48_012435</name>
</gene>
<dbReference type="GO" id="GO:0004252">
    <property type="term" value="F:serine-type endopeptidase activity"/>
    <property type="evidence" value="ECO:0007669"/>
    <property type="project" value="InterPro"/>
</dbReference>
<proteinExistence type="predicted"/>
<evidence type="ECO:0000313" key="3">
    <source>
        <dbReference type="EMBL" id="KAH9368790.1"/>
    </source>
</evidence>
<dbReference type="VEuPathDB" id="VectorBase:HLOH_063730"/>
<dbReference type="AlphaFoldDB" id="A0A9J6FRD2"/>
<accession>A0A9J6FRD2</accession>
<feature type="domain" description="Peptidase S1" evidence="2">
    <location>
        <begin position="1"/>
        <end position="53"/>
    </location>
</feature>
<dbReference type="InterPro" id="IPR009003">
    <property type="entry name" value="Peptidase_S1_PA"/>
</dbReference>
<dbReference type="InterPro" id="IPR001254">
    <property type="entry name" value="Trypsin_dom"/>
</dbReference>
<evidence type="ECO:0000313" key="4">
    <source>
        <dbReference type="Proteomes" id="UP000821853"/>
    </source>
</evidence>
<sequence length="65" mass="6951">MQGDSGGPLLALSNRRYVVVGVVAAGDGCALPKTPGIYTRVTAFLPWIMDYIAPDIKDDETNARL</sequence>
<dbReference type="EMBL" id="JABSTR010000004">
    <property type="protein sequence ID" value="KAH9368790.1"/>
    <property type="molecule type" value="Genomic_DNA"/>
</dbReference>
<dbReference type="SUPFAM" id="SSF50494">
    <property type="entry name" value="Trypsin-like serine proteases"/>
    <property type="match status" value="1"/>
</dbReference>
<dbReference type="InterPro" id="IPR043504">
    <property type="entry name" value="Peptidase_S1_PA_chymotrypsin"/>
</dbReference>
<comment type="caution">
    <text evidence="3">The sequence shown here is derived from an EMBL/GenBank/DDBJ whole genome shotgun (WGS) entry which is preliminary data.</text>
</comment>
<dbReference type="PANTHER" id="PTHR24252">
    <property type="entry name" value="ACROSIN-RELATED"/>
    <property type="match status" value="1"/>
</dbReference>
<dbReference type="OrthoDB" id="9448935at2759"/>
<dbReference type="GO" id="GO:0006508">
    <property type="term" value="P:proteolysis"/>
    <property type="evidence" value="ECO:0007669"/>
    <property type="project" value="InterPro"/>
</dbReference>
<evidence type="ECO:0000259" key="2">
    <source>
        <dbReference type="PROSITE" id="PS50240"/>
    </source>
</evidence>
<keyword evidence="4" id="KW-1185">Reference proteome</keyword>